<evidence type="ECO:0000256" key="9">
    <source>
        <dbReference type="ARBA" id="ARBA00022777"/>
    </source>
</evidence>
<dbReference type="PANTHER" id="PTHR45528">
    <property type="entry name" value="SENSOR HISTIDINE KINASE CPXA"/>
    <property type="match status" value="1"/>
</dbReference>
<evidence type="ECO:0000259" key="16">
    <source>
        <dbReference type="PROSITE" id="PS50885"/>
    </source>
</evidence>
<gene>
    <name evidence="17" type="ORF">NVS32_02850</name>
</gene>
<evidence type="ECO:0000256" key="12">
    <source>
        <dbReference type="ARBA" id="ARBA00023012"/>
    </source>
</evidence>
<comment type="subcellular location">
    <subcellularLocation>
        <location evidence="2">Cell membrane</location>
        <topology evidence="2">Multi-pass membrane protein</topology>
    </subcellularLocation>
</comment>
<evidence type="ECO:0000256" key="7">
    <source>
        <dbReference type="ARBA" id="ARBA00022692"/>
    </source>
</evidence>
<keyword evidence="11 14" id="KW-1133">Transmembrane helix</keyword>
<evidence type="ECO:0000256" key="13">
    <source>
        <dbReference type="ARBA" id="ARBA00023136"/>
    </source>
</evidence>
<keyword evidence="18" id="KW-1185">Reference proteome</keyword>
<dbReference type="Gene3D" id="6.10.340.10">
    <property type="match status" value="1"/>
</dbReference>
<dbReference type="Proteomes" id="UP001204320">
    <property type="component" value="Unassembled WGS sequence"/>
</dbReference>
<dbReference type="PROSITE" id="PS50109">
    <property type="entry name" value="HIS_KIN"/>
    <property type="match status" value="1"/>
</dbReference>
<dbReference type="InterPro" id="IPR003660">
    <property type="entry name" value="HAMP_dom"/>
</dbReference>
<feature type="transmembrane region" description="Helical" evidence="14">
    <location>
        <begin position="6"/>
        <end position="24"/>
    </location>
</feature>
<dbReference type="SUPFAM" id="SSF158472">
    <property type="entry name" value="HAMP domain-like"/>
    <property type="match status" value="1"/>
</dbReference>
<evidence type="ECO:0000256" key="2">
    <source>
        <dbReference type="ARBA" id="ARBA00004651"/>
    </source>
</evidence>
<evidence type="ECO:0000313" key="17">
    <source>
        <dbReference type="EMBL" id="MCR9035888.1"/>
    </source>
</evidence>
<dbReference type="InterPro" id="IPR036097">
    <property type="entry name" value="HisK_dim/P_sf"/>
</dbReference>
<dbReference type="Pfam" id="PF02518">
    <property type="entry name" value="HATPase_c"/>
    <property type="match status" value="1"/>
</dbReference>
<comment type="caution">
    <text evidence="17">The sequence shown here is derived from an EMBL/GenBank/DDBJ whole genome shotgun (WGS) entry which is preliminary data.</text>
</comment>
<dbReference type="SUPFAM" id="SSF55874">
    <property type="entry name" value="ATPase domain of HSP90 chaperone/DNA topoisomerase II/histidine kinase"/>
    <property type="match status" value="1"/>
</dbReference>
<evidence type="ECO:0000256" key="6">
    <source>
        <dbReference type="ARBA" id="ARBA00022679"/>
    </source>
</evidence>
<feature type="domain" description="HAMP" evidence="16">
    <location>
        <begin position="178"/>
        <end position="230"/>
    </location>
</feature>
<dbReference type="SMART" id="SM00387">
    <property type="entry name" value="HATPase_c"/>
    <property type="match status" value="1"/>
</dbReference>
<accession>A0ABT1Z6Q4</accession>
<dbReference type="InterPro" id="IPR003661">
    <property type="entry name" value="HisK_dim/P_dom"/>
</dbReference>
<sequence length="471" mass="50925">MAISFALTAVMTAAIFVMVLAVVWESQFKAYTRSNMQSLAQSAADTLAIGYDAAGAWTPEVIANASSISVSSPDVSLQVLDEDGNVLYDDSVDASHHGDSGVNTGTTAVPTASESVVTASVVDAKGKTVGTVRLWAFGSDALLTSSDAKFRESSYSAIAAAAAIAVVLAVIIGYFVSRSLTKPIQRITRTASQIRNGDLTARTGVRGTDEIGQLGETFDDMATSLEKDLKLEHRLTSDVAHELRTPLMAILATVEAMQDGVLPADDEHLETLASETRRLSRLVDAMLKLSRLENGTTELKIERTDVVYLVKSLVSSQHQLFHEKGLHLRFKDDTAHGECQADVDPDLIREAVVNLMSNAMRYTDEDGWVVVSVSSDHSDAIISVRDTGIGIAKEDIPQTFSRFWRSDVSRERVSGGLGVGLSITKEIVDRHNGTISVDSELGKGTTFTIRVPLNRGRRNLKQALQEKQQEK</sequence>
<dbReference type="InterPro" id="IPR005467">
    <property type="entry name" value="His_kinase_dom"/>
</dbReference>
<reference evidence="17 18" key="1">
    <citation type="submission" date="2022-08" db="EMBL/GenBank/DDBJ databases">
        <title>Tractidigestivibacter montrealensis type strain KD21.</title>
        <authorList>
            <person name="Diop K."/>
            <person name="Richard C."/>
            <person name="Routy B."/>
        </authorList>
    </citation>
    <scope>NUCLEOTIDE SEQUENCE [LARGE SCALE GENOMIC DNA]</scope>
    <source>
        <strain evidence="17 18">KD21</strain>
    </source>
</reference>
<dbReference type="Gene3D" id="3.30.565.10">
    <property type="entry name" value="Histidine kinase-like ATPase, C-terminal domain"/>
    <property type="match status" value="1"/>
</dbReference>
<keyword evidence="5" id="KW-0597">Phosphoprotein</keyword>
<keyword evidence="6" id="KW-0808">Transferase</keyword>
<evidence type="ECO:0000256" key="5">
    <source>
        <dbReference type="ARBA" id="ARBA00022553"/>
    </source>
</evidence>
<evidence type="ECO:0000256" key="10">
    <source>
        <dbReference type="ARBA" id="ARBA00022840"/>
    </source>
</evidence>
<evidence type="ECO:0000313" key="18">
    <source>
        <dbReference type="Proteomes" id="UP001204320"/>
    </source>
</evidence>
<name>A0ABT1Z6Q4_9ACTN</name>
<dbReference type="GO" id="GO:0016301">
    <property type="term" value="F:kinase activity"/>
    <property type="evidence" value="ECO:0007669"/>
    <property type="project" value="UniProtKB-KW"/>
</dbReference>
<keyword evidence="13 14" id="KW-0472">Membrane</keyword>
<evidence type="ECO:0000256" key="4">
    <source>
        <dbReference type="ARBA" id="ARBA00022475"/>
    </source>
</evidence>
<dbReference type="InterPro" id="IPR004358">
    <property type="entry name" value="Sig_transdc_His_kin-like_C"/>
</dbReference>
<dbReference type="PROSITE" id="PS50885">
    <property type="entry name" value="HAMP"/>
    <property type="match status" value="1"/>
</dbReference>
<dbReference type="InterPro" id="IPR050398">
    <property type="entry name" value="HssS/ArlS-like"/>
</dbReference>
<dbReference type="InterPro" id="IPR003594">
    <property type="entry name" value="HATPase_dom"/>
</dbReference>
<dbReference type="Pfam" id="PF00672">
    <property type="entry name" value="HAMP"/>
    <property type="match status" value="1"/>
</dbReference>
<dbReference type="Gene3D" id="1.10.287.130">
    <property type="match status" value="1"/>
</dbReference>
<organism evidence="17 18">
    <name type="scientific">Tractidigestivibacter montrealensis</name>
    <dbReference type="NCBI Taxonomy" id="2972466"/>
    <lineage>
        <taxon>Bacteria</taxon>
        <taxon>Bacillati</taxon>
        <taxon>Actinomycetota</taxon>
        <taxon>Coriobacteriia</taxon>
        <taxon>Coriobacteriales</taxon>
        <taxon>Atopobiaceae</taxon>
        <taxon>Tractidigestivibacter</taxon>
    </lineage>
</organism>
<feature type="transmembrane region" description="Helical" evidence="14">
    <location>
        <begin position="155"/>
        <end position="176"/>
    </location>
</feature>
<protein>
    <recommendedName>
        <fullName evidence="3">histidine kinase</fullName>
        <ecNumber evidence="3">2.7.13.3</ecNumber>
    </recommendedName>
</protein>
<evidence type="ECO:0000256" key="1">
    <source>
        <dbReference type="ARBA" id="ARBA00000085"/>
    </source>
</evidence>
<keyword evidence="8" id="KW-0547">Nucleotide-binding</keyword>
<evidence type="ECO:0000259" key="15">
    <source>
        <dbReference type="PROSITE" id="PS50109"/>
    </source>
</evidence>
<dbReference type="EMBL" id="JANSKA010000001">
    <property type="protein sequence ID" value="MCR9035888.1"/>
    <property type="molecule type" value="Genomic_DNA"/>
</dbReference>
<keyword evidence="7 14" id="KW-0812">Transmembrane</keyword>
<proteinExistence type="predicted"/>
<dbReference type="InterPro" id="IPR036890">
    <property type="entry name" value="HATPase_C_sf"/>
</dbReference>
<dbReference type="CDD" id="cd00082">
    <property type="entry name" value="HisKA"/>
    <property type="match status" value="1"/>
</dbReference>
<dbReference type="Pfam" id="PF00512">
    <property type="entry name" value="HisKA"/>
    <property type="match status" value="1"/>
</dbReference>
<evidence type="ECO:0000256" key="8">
    <source>
        <dbReference type="ARBA" id="ARBA00022741"/>
    </source>
</evidence>
<dbReference type="PRINTS" id="PR00344">
    <property type="entry name" value="BCTRLSENSOR"/>
</dbReference>
<dbReference type="SUPFAM" id="SSF47384">
    <property type="entry name" value="Homodimeric domain of signal transducing histidine kinase"/>
    <property type="match status" value="1"/>
</dbReference>
<evidence type="ECO:0000256" key="11">
    <source>
        <dbReference type="ARBA" id="ARBA00022989"/>
    </source>
</evidence>
<evidence type="ECO:0000256" key="14">
    <source>
        <dbReference type="SAM" id="Phobius"/>
    </source>
</evidence>
<keyword evidence="9 17" id="KW-0418">Kinase</keyword>
<dbReference type="EC" id="2.7.13.3" evidence="3"/>
<dbReference type="SMART" id="SM00388">
    <property type="entry name" value="HisKA"/>
    <property type="match status" value="1"/>
</dbReference>
<keyword evidence="10" id="KW-0067">ATP-binding</keyword>
<feature type="domain" description="Histidine kinase" evidence="15">
    <location>
        <begin position="238"/>
        <end position="455"/>
    </location>
</feature>
<comment type="catalytic activity">
    <reaction evidence="1">
        <text>ATP + protein L-histidine = ADP + protein N-phospho-L-histidine.</text>
        <dbReference type="EC" id="2.7.13.3"/>
    </reaction>
</comment>
<dbReference type="SMART" id="SM00304">
    <property type="entry name" value="HAMP"/>
    <property type="match status" value="1"/>
</dbReference>
<keyword evidence="4" id="KW-1003">Cell membrane</keyword>
<keyword evidence="12" id="KW-0902">Two-component regulatory system</keyword>
<dbReference type="CDD" id="cd06225">
    <property type="entry name" value="HAMP"/>
    <property type="match status" value="1"/>
</dbReference>
<dbReference type="PANTHER" id="PTHR45528:SF1">
    <property type="entry name" value="SENSOR HISTIDINE KINASE CPXA"/>
    <property type="match status" value="1"/>
</dbReference>
<evidence type="ECO:0000256" key="3">
    <source>
        <dbReference type="ARBA" id="ARBA00012438"/>
    </source>
</evidence>